<dbReference type="InterPro" id="IPR036291">
    <property type="entry name" value="NAD(P)-bd_dom_sf"/>
</dbReference>
<evidence type="ECO:0000256" key="2">
    <source>
        <dbReference type="ARBA" id="ARBA00023002"/>
    </source>
</evidence>
<name>A0A5E4M9N7_9HEMI</name>
<protein>
    <submittedName>
        <fullName evidence="4">NAD(P)-binding domain,Short-chain dehydrogenase/reductase SDR</fullName>
    </submittedName>
</protein>
<proteinExistence type="inferred from homology"/>
<keyword evidence="2" id="KW-0560">Oxidoreductase</keyword>
<reference evidence="4 5" key="1">
    <citation type="submission" date="2019-08" db="EMBL/GenBank/DDBJ databases">
        <authorList>
            <person name="Alioto T."/>
            <person name="Alioto T."/>
            <person name="Gomez Garrido J."/>
        </authorList>
    </citation>
    <scope>NUCLEOTIDE SEQUENCE [LARGE SCALE GENOMIC DNA]</scope>
</reference>
<evidence type="ECO:0000256" key="1">
    <source>
        <dbReference type="ARBA" id="ARBA00006484"/>
    </source>
</evidence>
<dbReference type="AlphaFoldDB" id="A0A5E4M9N7"/>
<dbReference type="OrthoDB" id="5545019at2759"/>
<feature type="transmembrane region" description="Helical" evidence="3">
    <location>
        <begin position="42"/>
        <end position="65"/>
    </location>
</feature>
<evidence type="ECO:0000313" key="4">
    <source>
        <dbReference type="EMBL" id="VVC26035.1"/>
    </source>
</evidence>
<dbReference type="CDD" id="cd05356">
    <property type="entry name" value="17beta-HSD1_like_SDR_c"/>
    <property type="match status" value="1"/>
</dbReference>
<dbReference type="InterPro" id="IPR051019">
    <property type="entry name" value="VLCFA-Steroid_DH"/>
</dbReference>
<dbReference type="Gene3D" id="3.40.50.720">
    <property type="entry name" value="NAD(P)-binding Rossmann-like Domain"/>
    <property type="match status" value="1"/>
</dbReference>
<keyword evidence="3" id="KW-0472">Membrane</keyword>
<dbReference type="PANTHER" id="PTHR43899">
    <property type="entry name" value="RH59310P"/>
    <property type="match status" value="1"/>
</dbReference>
<dbReference type="InterPro" id="IPR002347">
    <property type="entry name" value="SDR_fam"/>
</dbReference>
<dbReference type="Proteomes" id="UP000325440">
    <property type="component" value="Unassembled WGS sequence"/>
</dbReference>
<accession>A0A5E4M9N7</accession>
<organism evidence="4 5">
    <name type="scientific">Cinara cedri</name>
    <dbReference type="NCBI Taxonomy" id="506608"/>
    <lineage>
        <taxon>Eukaryota</taxon>
        <taxon>Metazoa</taxon>
        <taxon>Ecdysozoa</taxon>
        <taxon>Arthropoda</taxon>
        <taxon>Hexapoda</taxon>
        <taxon>Insecta</taxon>
        <taxon>Pterygota</taxon>
        <taxon>Neoptera</taxon>
        <taxon>Paraneoptera</taxon>
        <taxon>Hemiptera</taxon>
        <taxon>Sternorrhyncha</taxon>
        <taxon>Aphidomorpha</taxon>
        <taxon>Aphidoidea</taxon>
        <taxon>Aphididae</taxon>
        <taxon>Lachninae</taxon>
        <taxon>Cinara</taxon>
    </lineage>
</organism>
<keyword evidence="3" id="KW-1133">Transmembrane helix</keyword>
<gene>
    <name evidence="4" type="ORF">CINCED_3A013441</name>
</gene>
<dbReference type="GO" id="GO:0005783">
    <property type="term" value="C:endoplasmic reticulum"/>
    <property type="evidence" value="ECO:0007669"/>
    <property type="project" value="TreeGrafter"/>
</dbReference>
<keyword evidence="5" id="KW-1185">Reference proteome</keyword>
<comment type="similarity">
    <text evidence="1">Belongs to the short-chain dehydrogenases/reductases (SDR) family.</text>
</comment>
<dbReference type="Pfam" id="PF00106">
    <property type="entry name" value="adh_short"/>
    <property type="match status" value="2"/>
</dbReference>
<dbReference type="SUPFAM" id="SSF51735">
    <property type="entry name" value="NAD(P)-binding Rossmann-fold domains"/>
    <property type="match status" value="1"/>
</dbReference>
<evidence type="ECO:0000313" key="5">
    <source>
        <dbReference type="Proteomes" id="UP000325440"/>
    </source>
</evidence>
<dbReference type="PRINTS" id="PR00081">
    <property type="entry name" value="GDHRDH"/>
</dbReference>
<dbReference type="GO" id="GO:0016491">
    <property type="term" value="F:oxidoreductase activity"/>
    <property type="evidence" value="ECO:0007669"/>
    <property type="project" value="UniProtKB-KW"/>
</dbReference>
<dbReference type="PANTHER" id="PTHR43899:SF13">
    <property type="entry name" value="RH59310P"/>
    <property type="match status" value="1"/>
</dbReference>
<feature type="transmembrane region" description="Helical" evidence="3">
    <location>
        <begin position="12"/>
        <end position="36"/>
    </location>
</feature>
<sequence length="483" mass="52092">MASRIPSKEPTLATTIVACLVGTMAWILIASIYVGAEAGQPQFALSVFAAVAVCTVGLAGLVYAAHQQFVAKENLFSDRRDAFDYRTAGQWAVVTGATDGIGKAYARQLAKDYGMDLLLIGRNPEKLKAVTELISSETKKKTRIISMTIALTTTCGAQTENSISSGAPTEPTNTGPIRLEYPWYSRLRALIEGTLQPDGGIGVLVNCAGVTYPHPEYFASMMSDGVSDVMDDDDGGGDDDDDDVPFTADFCDNADAAIKCNVAAPVQMCRLVLPGMLARGRGLIINVGSASASIPPAAPLMALYAATKKFLEKLSADLDDECVYLCRDKNPYGVRVQCVRPAYVATAMLRSANPDIRATDDECEDGEADDADDYGDRNWWTARKRNLLDRAERWLVPSADKWVRSALLQGGRLYAAGSASAGPANFTGYWPHTLMVWFARLASAVLPRGWYVEKVLIPGMLKYRAKGRSAIKAAKNIKRGTGQ</sequence>
<keyword evidence="3" id="KW-0812">Transmembrane</keyword>
<evidence type="ECO:0000256" key="3">
    <source>
        <dbReference type="SAM" id="Phobius"/>
    </source>
</evidence>
<dbReference type="EMBL" id="CABPRJ010000024">
    <property type="protein sequence ID" value="VVC26035.1"/>
    <property type="molecule type" value="Genomic_DNA"/>
</dbReference>